<dbReference type="AlphaFoldDB" id="A0AAF0UQ42"/>
<dbReference type="InterPro" id="IPR043128">
    <property type="entry name" value="Rev_trsase/Diguanyl_cyclase"/>
</dbReference>
<dbReference type="SUPFAM" id="SSF56672">
    <property type="entry name" value="DNA/RNA polymerases"/>
    <property type="match status" value="1"/>
</dbReference>
<sequence>MDEVKVRGIQEWETPTKVTELSSFLCLVNYYHRFISGYSTKEAPLTNLPKKNNLWVWIEHCQKTFDQGLKTTMTEDLILALLDFTKIFEVHTDAFDFAIEGV</sequence>
<dbReference type="PANTHER" id="PTHR33064:SF40">
    <property type="entry name" value="REVERSE TRANSCRIPTASE_RETROTRANSPOSON-DERIVED PROTEIN RNASE H-LIKE DOMAIN-CONTAINING PROTEIN"/>
    <property type="match status" value="1"/>
</dbReference>
<organism evidence="1 2">
    <name type="scientific">Solanum verrucosum</name>
    <dbReference type="NCBI Taxonomy" id="315347"/>
    <lineage>
        <taxon>Eukaryota</taxon>
        <taxon>Viridiplantae</taxon>
        <taxon>Streptophyta</taxon>
        <taxon>Embryophyta</taxon>
        <taxon>Tracheophyta</taxon>
        <taxon>Spermatophyta</taxon>
        <taxon>Magnoliopsida</taxon>
        <taxon>eudicotyledons</taxon>
        <taxon>Gunneridae</taxon>
        <taxon>Pentapetalae</taxon>
        <taxon>asterids</taxon>
        <taxon>lamiids</taxon>
        <taxon>Solanales</taxon>
        <taxon>Solanaceae</taxon>
        <taxon>Solanoideae</taxon>
        <taxon>Solaneae</taxon>
        <taxon>Solanum</taxon>
    </lineage>
</organism>
<protein>
    <recommendedName>
        <fullName evidence="3">Reverse transcriptase/retrotransposon-derived protein RNase H-like domain-containing protein</fullName>
    </recommendedName>
</protein>
<gene>
    <name evidence="1" type="ORF">MTR67_042793</name>
</gene>
<dbReference type="InterPro" id="IPR051320">
    <property type="entry name" value="Viral_Replic_Matur_Polypro"/>
</dbReference>
<evidence type="ECO:0000313" key="1">
    <source>
        <dbReference type="EMBL" id="WMV49408.1"/>
    </source>
</evidence>
<dbReference type="FunFam" id="3.30.70.270:FF:000020">
    <property type="entry name" value="Transposon Tf2-6 polyprotein-like Protein"/>
    <property type="match status" value="1"/>
</dbReference>
<keyword evidence="2" id="KW-1185">Reference proteome</keyword>
<evidence type="ECO:0008006" key="3">
    <source>
        <dbReference type="Google" id="ProtNLM"/>
    </source>
</evidence>
<name>A0AAF0UQ42_SOLVR</name>
<evidence type="ECO:0000313" key="2">
    <source>
        <dbReference type="Proteomes" id="UP001234989"/>
    </source>
</evidence>
<dbReference type="InterPro" id="IPR043502">
    <property type="entry name" value="DNA/RNA_pol_sf"/>
</dbReference>
<dbReference type="Proteomes" id="UP001234989">
    <property type="component" value="Chromosome 10"/>
</dbReference>
<dbReference type="Gene3D" id="3.30.70.270">
    <property type="match status" value="1"/>
</dbReference>
<accession>A0AAF0UQ42</accession>
<proteinExistence type="predicted"/>
<reference evidence="1" key="1">
    <citation type="submission" date="2023-08" db="EMBL/GenBank/DDBJ databases">
        <title>A de novo genome assembly of Solanum verrucosum Schlechtendal, a Mexican diploid species geographically isolated from the other diploid A-genome species in potato relatives.</title>
        <authorList>
            <person name="Hosaka K."/>
        </authorList>
    </citation>
    <scope>NUCLEOTIDE SEQUENCE</scope>
    <source>
        <tissue evidence="1">Young leaves</tissue>
    </source>
</reference>
<dbReference type="PANTHER" id="PTHR33064">
    <property type="entry name" value="POL PROTEIN"/>
    <property type="match status" value="1"/>
</dbReference>
<dbReference type="EMBL" id="CP133621">
    <property type="protein sequence ID" value="WMV49408.1"/>
    <property type="molecule type" value="Genomic_DNA"/>
</dbReference>